<dbReference type="AlphaFoldDB" id="A0A846QSH8"/>
<proteinExistence type="predicted"/>
<organism evidence="3 4">
    <name type="scientific">Saonia flava</name>
    <dbReference type="NCBI Taxonomy" id="523696"/>
    <lineage>
        <taxon>Bacteria</taxon>
        <taxon>Pseudomonadati</taxon>
        <taxon>Bacteroidota</taxon>
        <taxon>Flavobacteriia</taxon>
        <taxon>Flavobacteriales</taxon>
        <taxon>Flavobacteriaceae</taxon>
        <taxon>Saonia</taxon>
    </lineage>
</organism>
<evidence type="ECO:0000313" key="3">
    <source>
        <dbReference type="EMBL" id="NJB69920.1"/>
    </source>
</evidence>
<dbReference type="PROSITE" id="PS51450">
    <property type="entry name" value="LRR"/>
    <property type="match status" value="1"/>
</dbReference>
<dbReference type="EMBL" id="JAATJJ010000001">
    <property type="protein sequence ID" value="NJB69920.1"/>
    <property type="molecule type" value="Genomic_DNA"/>
</dbReference>
<keyword evidence="1" id="KW-0433">Leucine-rich repeat</keyword>
<keyword evidence="4" id="KW-1185">Reference proteome</keyword>
<accession>A0A846QSH8</accession>
<evidence type="ECO:0000256" key="1">
    <source>
        <dbReference type="ARBA" id="ARBA00022614"/>
    </source>
</evidence>
<protein>
    <submittedName>
        <fullName evidence="3">Uncharacterized protein</fullName>
    </submittedName>
</protein>
<evidence type="ECO:0000256" key="2">
    <source>
        <dbReference type="ARBA" id="ARBA00022737"/>
    </source>
</evidence>
<dbReference type="PROSITE" id="PS51257">
    <property type="entry name" value="PROKAR_LIPOPROTEIN"/>
    <property type="match status" value="1"/>
</dbReference>
<name>A0A846QSH8_9FLAO</name>
<dbReference type="PANTHER" id="PTHR47566:SF1">
    <property type="entry name" value="PROTEIN NUD1"/>
    <property type="match status" value="1"/>
</dbReference>
<comment type="caution">
    <text evidence="3">The sequence shown here is derived from an EMBL/GenBank/DDBJ whole genome shotgun (WGS) entry which is preliminary data.</text>
</comment>
<reference evidence="3 4" key="1">
    <citation type="submission" date="2020-03" db="EMBL/GenBank/DDBJ databases">
        <title>Genomic Encyclopedia of Type Strains, Phase IV (KMG-IV): sequencing the most valuable type-strain genomes for metagenomic binning, comparative biology and taxonomic classification.</title>
        <authorList>
            <person name="Goeker M."/>
        </authorList>
    </citation>
    <scope>NUCLEOTIDE SEQUENCE [LARGE SCALE GENOMIC DNA]</scope>
    <source>
        <strain evidence="3 4">DSM 29762</strain>
    </source>
</reference>
<dbReference type="InterPro" id="IPR001611">
    <property type="entry name" value="Leu-rich_rpt"/>
</dbReference>
<dbReference type="Proteomes" id="UP000590442">
    <property type="component" value="Unassembled WGS sequence"/>
</dbReference>
<gene>
    <name evidence="3" type="ORF">GGR42_000382</name>
</gene>
<sequence>MKKINLLIKILILTPVLTISCTNSKFEDITEDIYVSIPDTKFEEKLIELGIDSDGIINQKALKIDVSNVEYLNLNNTSSNIITDLKGIEAFVNLKRLYASGNELTTIDLSNNILLDTINLSVNKLTSIKGLSNINNLKWLSLSYNYFTEFVIDNSSIENILMSDNYLVSFDASKAPKLGSALLSLNKIEYLDFSKNTLLKTLVFSANKVKTINLDNNLNLKYIYCSSNLLEAFDVSKLNKLIDLRIDRNPDLSCIKIATSQNIPILKLSPYQQTNVNCN</sequence>
<keyword evidence="2" id="KW-0677">Repeat</keyword>
<dbReference type="PANTHER" id="PTHR47566">
    <property type="match status" value="1"/>
</dbReference>
<dbReference type="InterPro" id="IPR032675">
    <property type="entry name" value="LRR_dom_sf"/>
</dbReference>
<dbReference type="Gene3D" id="3.80.10.10">
    <property type="entry name" value="Ribonuclease Inhibitor"/>
    <property type="match status" value="1"/>
</dbReference>
<evidence type="ECO:0000313" key="4">
    <source>
        <dbReference type="Proteomes" id="UP000590442"/>
    </source>
</evidence>
<dbReference type="InterPro" id="IPR052574">
    <property type="entry name" value="CDIRP"/>
</dbReference>
<dbReference type="GO" id="GO:0031028">
    <property type="term" value="P:septation initiation signaling"/>
    <property type="evidence" value="ECO:0007669"/>
    <property type="project" value="TreeGrafter"/>
</dbReference>
<dbReference type="RefSeq" id="WP_167960287.1">
    <property type="nucleotide sequence ID" value="NZ_JAATJJ010000001.1"/>
</dbReference>
<dbReference type="SUPFAM" id="SSF52058">
    <property type="entry name" value="L domain-like"/>
    <property type="match status" value="1"/>
</dbReference>
<dbReference type="GO" id="GO:0035591">
    <property type="term" value="F:signaling adaptor activity"/>
    <property type="evidence" value="ECO:0007669"/>
    <property type="project" value="TreeGrafter"/>
</dbReference>